<evidence type="ECO:0000259" key="1">
    <source>
        <dbReference type="PROSITE" id="PS51184"/>
    </source>
</evidence>
<accession>A0ABW3B8G5</accession>
<proteinExistence type="predicted"/>
<dbReference type="Gene3D" id="2.60.120.650">
    <property type="entry name" value="Cupin"/>
    <property type="match status" value="1"/>
</dbReference>
<dbReference type="SUPFAM" id="SSF51197">
    <property type="entry name" value="Clavaminate synthase-like"/>
    <property type="match status" value="1"/>
</dbReference>
<protein>
    <submittedName>
        <fullName evidence="2">Cupin-like domain-containing protein</fullName>
    </submittedName>
</protein>
<feature type="domain" description="JmjC" evidence="1">
    <location>
        <begin position="103"/>
        <end position="254"/>
    </location>
</feature>
<comment type="caution">
    <text evidence="2">The sequence shown here is derived from an EMBL/GenBank/DDBJ whole genome shotgun (WGS) entry which is preliminary data.</text>
</comment>
<dbReference type="RefSeq" id="WP_379935928.1">
    <property type="nucleotide sequence ID" value="NZ_JBHTHY010000014.1"/>
</dbReference>
<dbReference type="EMBL" id="JBHTHY010000014">
    <property type="protein sequence ID" value="MFD0799024.1"/>
    <property type="molecule type" value="Genomic_DNA"/>
</dbReference>
<evidence type="ECO:0000313" key="2">
    <source>
        <dbReference type="EMBL" id="MFD0799024.1"/>
    </source>
</evidence>
<organism evidence="2 3">
    <name type="scientific">Maribacter chungangensis</name>
    <dbReference type="NCBI Taxonomy" id="1069117"/>
    <lineage>
        <taxon>Bacteria</taxon>
        <taxon>Pseudomonadati</taxon>
        <taxon>Bacteroidota</taxon>
        <taxon>Flavobacteriia</taxon>
        <taxon>Flavobacteriales</taxon>
        <taxon>Flavobacteriaceae</taxon>
        <taxon>Maribacter</taxon>
    </lineage>
</organism>
<name>A0ABW3B8G5_9FLAO</name>
<dbReference type="Proteomes" id="UP001597012">
    <property type="component" value="Unassembled WGS sequence"/>
</dbReference>
<reference evidence="3" key="1">
    <citation type="journal article" date="2019" name="Int. J. Syst. Evol. Microbiol.">
        <title>The Global Catalogue of Microorganisms (GCM) 10K type strain sequencing project: providing services to taxonomists for standard genome sequencing and annotation.</title>
        <authorList>
            <consortium name="The Broad Institute Genomics Platform"/>
            <consortium name="The Broad Institute Genome Sequencing Center for Infectious Disease"/>
            <person name="Wu L."/>
            <person name="Ma J."/>
        </authorList>
    </citation>
    <scope>NUCLEOTIDE SEQUENCE [LARGE SCALE GENOMIC DNA]</scope>
    <source>
        <strain evidence="3">CCUG 61948</strain>
    </source>
</reference>
<dbReference type="PANTHER" id="PTHR12461">
    <property type="entry name" value="HYPOXIA-INDUCIBLE FACTOR 1 ALPHA INHIBITOR-RELATED"/>
    <property type="match status" value="1"/>
</dbReference>
<dbReference type="InterPro" id="IPR041667">
    <property type="entry name" value="Cupin_8"/>
</dbReference>
<dbReference type="PROSITE" id="PS51184">
    <property type="entry name" value="JMJC"/>
    <property type="match status" value="1"/>
</dbReference>
<dbReference type="InterPro" id="IPR003347">
    <property type="entry name" value="JmjC_dom"/>
</dbReference>
<sequence length="282" mass="33432">MKLVEIPRVSSISKKDFVANYLKPQLPVVLTSFDGEWPAYSKWSLDYMKTIAGDKVVPLYDDRPVQHKDGFNEPHATMKMSDYIDLLKKEPTKYRIFLWNILKEVPELQKDFSYPDFGIRLLKQLPMLFFGGRDSHTFMHYDIDLANIFHFHFEGEKECILFSQSQNKYLYKVPHSLITHESIDFSDPDLDKWPALKKAHGFRTTLKHGEVLYMPEGYWHYMKYKTPGFSMSLRALARNPRHLAKAAYNIFVMRHFDVLMRKIKGQKWIDWKNKRAIERTTV</sequence>
<dbReference type="PANTHER" id="PTHR12461:SF103">
    <property type="entry name" value="JMJC DOMAIN-CONTAINING PROTEIN A-RELATED"/>
    <property type="match status" value="1"/>
</dbReference>
<keyword evidence="3" id="KW-1185">Reference proteome</keyword>
<dbReference type="Pfam" id="PF13621">
    <property type="entry name" value="Cupin_8"/>
    <property type="match status" value="1"/>
</dbReference>
<gene>
    <name evidence="2" type="ORF">ACFQZJ_16240</name>
</gene>
<evidence type="ECO:0000313" key="3">
    <source>
        <dbReference type="Proteomes" id="UP001597012"/>
    </source>
</evidence>